<evidence type="ECO:0000259" key="2">
    <source>
        <dbReference type="Pfam" id="PF07833"/>
    </source>
</evidence>
<dbReference type="EMBL" id="JBHLWN010000026">
    <property type="protein sequence ID" value="MFC0212103.1"/>
    <property type="molecule type" value="Genomic_DNA"/>
</dbReference>
<feature type="signal peptide" evidence="1">
    <location>
        <begin position="1"/>
        <end position="27"/>
    </location>
</feature>
<evidence type="ECO:0000313" key="3">
    <source>
        <dbReference type="EMBL" id="MFC0212103.1"/>
    </source>
</evidence>
<sequence>MINSSKIATAFLAAAVILSASVPAVMAAGHSAVSQTEKAYSVVTNGKLLDDVSVFEEDGIINVQLAPIVKSMGESIQWDEDTQTAIITKKDQTVIKVTVNKTVATINDKDVILSTKKIDNVIVPSSARATSTAGKLFVPVEAFKNAFGYSVQVKNRGSEKIIMIQESTEKNKKKEAATPVLKGGKLDLPYPASNWVPPLIKSEDTGDKYKNYKILESELGLVKGAFFIPHSGSNRIELSDLMVSAYDDGTTHIVIYTWYGSKTEESVHNRTPYIGREVFKFYFSKDHDKLFNIVDKGLTGNLDTKEFLNKEFVFDGRKVLIKKTGEAITIFISKK</sequence>
<dbReference type="InterPro" id="IPR012854">
    <property type="entry name" value="Cu_amine_oxidase-like_N"/>
</dbReference>
<feature type="domain" description="Copper amine oxidase-like N-terminal" evidence="2">
    <location>
        <begin position="50"/>
        <end position="157"/>
    </location>
</feature>
<keyword evidence="4" id="KW-1185">Reference proteome</keyword>
<reference evidence="3 4" key="1">
    <citation type="submission" date="2024-09" db="EMBL/GenBank/DDBJ databases">
        <authorList>
            <person name="Sun Q."/>
            <person name="Mori K."/>
        </authorList>
    </citation>
    <scope>NUCLEOTIDE SEQUENCE [LARGE SCALE GENOMIC DNA]</scope>
    <source>
        <strain evidence="3 4">CCM 7759</strain>
    </source>
</reference>
<name>A0ABV6DHI1_9BACL</name>
<keyword evidence="1" id="KW-0732">Signal</keyword>
<dbReference type="Gene3D" id="3.30.457.10">
    <property type="entry name" value="Copper amine oxidase-like, N-terminal domain"/>
    <property type="match status" value="1"/>
</dbReference>
<proteinExistence type="predicted"/>
<gene>
    <name evidence="3" type="ORF">ACFFK0_06480</name>
</gene>
<dbReference type="Proteomes" id="UP001589776">
    <property type="component" value="Unassembled WGS sequence"/>
</dbReference>
<dbReference type="SUPFAM" id="SSF55383">
    <property type="entry name" value="Copper amine oxidase, domain N"/>
    <property type="match status" value="1"/>
</dbReference>
<accession>A0ABV6DHI1</accession>
<evidence type="ECO:0000256" key="1">
    <source>
        <dbReference type="SAM" id="SignalP"/>
    </source>
</evidence>
<protein>
    <submittedName>
        <fullName evidence="3">Stalk domain-containing protein</fullName>
    </submittedName>
</protein>
<dbReference type="RefSeq" id="WP_377469191.1">
    <property type="nucleotide sequence ID" value="NZ_JBHLWN010000026.1"/>
</dbReference>
<organism evidence="3 4">
    <name type="scientific">Paenibacillus chartarius</name>
    <dbReference type="NCBI Taxonomy" id="747481"/>
    <lineage>
        <taxon>Bacteria</taxon>
        <taxon>Bacillati</taxon>
        <taxon>Bacillota</taxon>
        <taxon>Bacilli</taxon>
        <taxon>Bacillales</taxon>
        <taxon>Paenibacillaceae</taxon>
        <taxon>Paenibacillus</taxon>
    </lineage>
</organism>
<dbReference type="Pfam" id="PF07833">
    <property type="entry name" value="Cu_amine_oxidN1"/>
    <property type="match status" value="1"/>
</dbReference>
<dbReference type="InterPro" id="IPR036582">
    <property type="entry name" value="Mao_N_sf"/>
</dbReference>
<evidence type="ECO:0000313" key="4">
    <source>
        <dbReference type="Proteomes" id="UP001589776"/>
    </source>
</evidence>
<comment type="caution">
    <text evidence="3">The sequence shown here is derived from an EMBL/GenBank/DDBJ whole genome shotgun (WGS) entry which is preliminary data.</text>
</comment>
<feature type="chain" id="PRO_5045258791" evidence="1">
    <location>
        <begin position="28"/>
        <end position="335"/>
    </location>
</feature>